<gene>
    <name evidence="1" type="ORF">NYR54_02110</name>
</gene>
<dbReference type="Proteomes" id="UP001149009">
    <property type="component" value="Unassembled WGS sequence"/>
</dbReference>
<dbReference type="AlphaFoldDB" id="A0A9X3B5Q6"/>
<dbReference type="RefSeq" id="WP_261513774.1">
    <property type="nucleotide sequence ID" value="NZ_JAODNV010000004.1"/>
</dbReference>
<evidence type="ECO:0000313" key="1">
    <source>
        <dbReference type="EMBL" id="MCT8989092.1"/>
    </source>
</evidence>
<dbReference type="EMBL" id="JAODNV010000004">
    <property type="protein sequence ID" value="MCT8989092.1"/>
    <property type="molecule type" value="Genomic_DNA"/>
</dbReference>
<name>A0A9X3B5Q6_9HYPH</name>
<sequence>MTDFAGSGEDGDGYANLVSLGEARKARLGLPVTFNRRELDQILRLYGRMVAAGEWRDYAIDHTPDGAIFSVFRRTSEVPLYQIVKNPKLARRQGAYSVVTATGLILKRGHELDRVLSVFDKKFRLVGT</sequence>
<reference evidence="1" key="1">
    <citation type="submission" date="2022-08" db="EMBL/GenBank/DDBJ databases">
        <title>Chelativorans sichuanense sp. nov., a paraffin oil-degrading bacterium isolated from a mixture of oil-based drill cuttings and paddy soil.</title>
        <authorList>
            <person name="Yu J."/>
            <person name="Liu H."/>
            <person name="Chen Q."/>
        </authorList>
    </citation>
    <scope>NUCLEOTIDE SEQUENCE</scope>
    <source>
        <strain evidence="1">SCAU 2101</strain>
    </source>
</reference>
<dbReference type="Pfam" id="PF10984">
    <property type="entry name" value="DUF2794"/>
    <property type="match status" value="1"/>
</dbReference>
<organism evidence="1 2">
    <name type="scientific">Chelativorans petroleitrophicus</name>
    <dbReference type="NCBI Taxonomy" id="2975484"/>
    <lineage>
        <taxon>Bacteria</taxon>
        <taxon>Pseudomonadati</taxon>
        <taxon>Pseudomonadota</taxon>
        <taxon>Alphaproteobacteria</taxon>
        <taxon>Hyphomicrobiales</taxon>
        <taxon>Phyllobacteriaceae</taxon>
        <taxon>Chelativorans</taxon>
    </lineage>
</organism>
<protein>
    <submittedName>
        <fullName evidence="1">DUF2794 domain-containing protein</fullName>
    </submittedName>
</protein>
<comment type="caution">
    <text evidence="1">The sequence shown here is derived from an EMBL/GenBank/DDBJ whole genome shotgun (WGS) entry which is preliminary data.</text>
</comment>
<evidence type="ECO:0000313" key="2">
    <source>
        <dbReference type="Proteomes" id="UP001149009"/>
    </source>
</evidence>
<keyword evidence="2" id="KW-1185">Reference proteome</keyword>
<accession>A0A9X3B5Q6</accession>
<dbReference type="InterPro" id="IPR021252">
    <property type="entry name" value="DUF2794"/>
</dbReference>
<proteinExistence type="predicted"/>